<dbReference type="OrthoDB" id="1835390at2759"/>
<keyword evidence="2" id="KW-1185">Reference proteome</keyword>
<dbReference type="KEGG" id="jre:118348581"/>
<sequence length="119" mass="13606">MMVERLNEMEPDENMDDAANAVFRDVLGHQSGYARGLGHLVIPDPSPSLLKNREFQRINEENEKNKAEAQGLKTELDAFKRDMAAMRAHFLDVEKDLIFRMTELESQSQSRNEIELGDA</sequence>
<dbReference type="AlphaFoldDB" id="A0A6P9EGK8"/>
<dbReference type="InParanoid" id="A0A6P9EGK8"/>
<accession>A0A6P9EGK8</accession>
<evidence type="ECO:0000313" key="3">
    <source>
        <dbReference type="RefSeq" id="XP_035546471.1"/>
    </source>
</evidence>
<reference evidence="3" key="1">
    <citation type="submission" date="2025-08" db="UniProtKB">
        <authorList>
            <consortium name="RefSeq"/>
        </authorList>
    </citation>
    <scope>IDENTIFICATION</scope>
    <source>
        <tissue evidence="3">Leaves</tissue>
    </source>
</reference>
<proteinExistence type="predicted"/>
<organism evidence="2 3">
    <name type="scientific">Juglans regia</name>
    <name type="common">English walnut</name>
    <dbReference type="NCBI Taxonomy" id="51240"/>
    <lineage>
        <taxon>Eukaryota</taxon>
        <taxon>Viridiplantae</taxon>
        <taxon>Streptophyta</taxon>
        <taxon>Embryophyta</taxon>
        <taxon>Tracheophyta</taxon>
        <taxon>Spermatophyta</taxon>
        <taxon>Magnoliopsida</taxon>
        <taxon>eudicotyledons</taxon>
        <taxon>Gunneridae</taxon>
        <taxon>Pentapetalae</taxon>
        <taxon>rosids</taxon>
        <taxon>fabids</taxon>
        <taxon>Fagales</taxon>
        <taxon>Juglandaceae</taxon>
        <taxon>Juglans</taxon>
    </lineage>
</organism>
<evidence type="ECO:0000313" key="2">
    <source>
        <dbReference type="Proteomes" id="UP000235220"/>
    </source>
</evidence>
<keyword evidence="1" id="KW-0175">Coiled coil</keyword>
<name>A0A6P9EGK8_JUGRE</name>
<gene>
    <name evidence="3" type="primary">LOC118348581</name>
</gene>
<dbReference type="RefSeq" id="XP_035546471.1">
    <property type="nucleotide sequence ID" value="XM_035690578.1"/>
</dbReference>
<feature type="coiled-coil region" evidence="1">
    <location>
        <begin position="50"/>
        <end position="82"/>
    </location>
</feature>
<dbReference type="Proteomes" id="UP000235220">
    <property type="component" value="Chromosome 6"/>
</dbReference>
<evidence type="ECO:0000256" key="1">
    <source>
        <dbReference type="SAM" id="Coils"/>
    </source>
</evidence>
<dbReference type="GeneID" id="118348581"/>
<protein>
    <submittedName>
        <fullName evidence="3">Uncharacterized protein LOC118348581</fullName>
    </submittedName>
</protein>